<organism evidence="1 2">
    <name type="scientific">Adineta steineri</name>
    <dbReference type="NCBI Taxonomy" id="433720"/>
    <lineage>
        <taxon>Eukaryota</taxon>
        <taxon>Metazoa</taxon>
        <taxon>Spiralia</taxon>
        <taxon>Gnathifera</taxon>
        <taxon>Rotifera</taxon>
        <taxon>Eurotatoria</taxon>
        <taxon>Bdelloidea</taxon>
        <taxon>Adinetida</taxon>
        <taxon>Adinetidae</taxon>
        <taxon>Adineta</taxon>
    </lineage>
</organism>
<evidence type="ECO:0000313" key="1">
    <source>
        <dbReference type="EMBL" id="CAF4417999.1"/>
    </source>
</evidence>
<reference evidence="1" key="1">
    <citation type="submission" date="2021-02" db="EMBL/GenBank/DDBJ databases">
        <authorList>
            <person name="Nowell W R."/>
        </authorList>
    </citation>
    <scope>NUCLEOTIDE SEQUENCE</scope>
</reference>
<sequence>QGRVDKSLYFERYNLEPTTPLCDSVRNEYNERGFSNIDTLENAFDLLTKLAFQMPTITT</sequence>
<feature type="non-terminal residue" evidence="1">
    <location>
        <position position="59"/>
    </location>
</feature>
<feature type="non-terminal residue" evidence="1">
    <location>
        <position position="1"/>
    </location>
</feature>
<comment type="caution">
    <text evidence="1">The sequence shown here is derived from an EMBL/GenBank/DDBJ whole genome shotgun (WGS) entry which is preliminary data.</text>
</comment>
<proteinExistence type="predicted"/>
<accession>A0A820QAV3</accession>
<dbReference type="AlphaFoldDB" id="A0A820QAV3"/>
<dbReference type="Proteomes" id="UP000663881">
    <property type="component" value="Unassembled WGS sequence"/>
</dbReference>
<dbReference type="EMBL" id="CAJOAY010030239">
    <property type="protein sequence ID" value="CAF4417999.1"/>
    <property type="molecule type" value="Genomic_DNA"/>
</dbReference>
<name>A0A820QAV3_9BILA</name>
<evidence type="ECO:0000313" key="2">
    <source>
        <dbReference type="Proteomes" id="UP000663881"/>
    </source>
</evidence>
<gene>
    <name evidence="1" type="ORF">OKA104_LOCUS52352</name>
</gene>
<protein>
    <submittedName>
        <fullName evidence="1">Uncharacterized protein</fullName>
    </submittedName>
</protein>